<sequence>MPEFSEPRSTAPDSERQERIVAQARKDRALFVDAFRNNAVPGVHSTGASRTYA</sequence>
<evidence type="ECO:0000313" key="2">
    <source>
        <dbReference type="Proteomes" id="UP001596956"/>
    </source>
</evidence>
<keyword evidence="2" id="KW-1185">Reference proteome</keyword>
<comment type="caution">
    <text evidence="1">The sequence shown here is derived from an EMBL/GenBank/DDBJ whole genome shotgun (WGS) entry which is preliminary data.</text>
</comment>
<dbReference type="EMBL" id="JBHTHR010000043">
    <property type="protein sequence ID" value="MFD0800340.1"/>
    <property type="molecule type" value="Genomic_DNA"/>
</dbReference>
<gene>
    <name evidence="1" type="ORF">ACFQZU_03275</name>
</gene>
<evidence type="ECO:0000313" key="1">
    <source>
        <dbReference type="EMBL" id="MFD0800340.1"/>
    </source>
</evidence>
<name>A0ABW3BB51_9ACTN</name>
<organism evidence="1 2">
    <name type="scientific">Streptomonospora algeriensis</name>
    <dbReference type="NCBI Taxonomy" id="995084"/>
    <lineage>
        <taxon>Bacteria</taxon>
        <taxon>Bacillati</taxon>
        <taxon>Actinomycetota</taxon>
        <taxon>Actinomycetes</taxon>
        <taxon>Streptosporangiales</taxon>
        <taxon>Nocardiopsidaceae</taxon>
        <taxon>Streptomonospora</taxon>
    </lineage>
</organism>
<reference evidence="2" key="1">
    <citation type="journal article" date="2019" name="Int. J. Syst. Evol. Microbiol.">
        <title>The Global Catalogue of Microorganisms (GCM) 10K type strain sequencing project: providing services to taxonomists for standard genome sequencing and annotation.</title>
        <authorList>
            <consortium name="The Broad Institute Genomics Platform"/>
            <consortium name="The Broad Institute Genome Sequencing Center for Infectious Disease"/>
            <person name="Wu L."/>
            <person name="Ma J."/>
        </authorList>
    </citation>
    <scope>NUCLEOTIDE SEQUENCE [LARGE SCALE GENOMIC DNA]</scope>
    <source>
        <strain evidence="2">CCUG 63369</strain>
    </source>
</reference>
<protein>
    <submittedName>
        <fullName evidence="1">Uncharacterized protein</fullName>
    </submittedName>
</protein>
<proteinExistence type="predicted"/>
<accession>A0ABW3BB51</accession>
<dbReference type="Proteomes" id="UP001596956">
    <property type="component" value="Unassembled WGS sequence"/>
</dbReference>